<dbReference type="EMBL" id="JYDQ01001293">
    <property type="protein sequence ID" value="KRY05470.1"/>
    <property type="molecule type" value="Genomic_DNA"/>
</dbReference>
<sequence length="71" mass="8314">MIAWHTKEADGCAILKRVAMMKTELRRVFSSRVWPKYYENMAQKTTNTTEKEGADDGRERRPEENLPLTLL</sequence>
<organism evidence="2 4">
    <name type="scientific">Trichinella patagoniensis</name>
    <dbReference type="NCBI Taxonomy" id="990121"/>
    <lineage>
        <taxon>Eukaryota</taxon>
        <taxon>Metazoa</taxon>
        <taxon>Ecdysozoa</taxon>
        <taxon>Nematoda</taxon>
        <taxon>Enoplea</taxon>
        <taxon>Dorylaimia</taxon>
        <taxon>Trichinellida</taxon>
        <taxon>Trichinellidae</taxon>
        <taxon>Trichinella</taxon>
    </lineage>
</organism>
<evidence type="ECO:0000313" key="4">
    <source>
        <dbReference type="Proteomes" id="UP000054783"/>
    </source>
</evidence>
<evidence type="ECO:0000256" key="1">
    <source>
        <dbReference type="SAM" id="MobiDB-lite"/>
    </source>
</evidence>
<dbReference type="AlphaFoldDB" id="A0A0V0YZ87"/>
<name>A0A0V0YZ87_9BILA</name>
<feature type="compositionally biased region" description="Basic and acidic residues" evidence="1">
    <location>
        <begin position="49"/>
        <end position="64"/>
    </location>
</feature>
<evidence type="ECO:0000313" key="2">
    <source>
        <dbReference type="EMBL" id="KRY05469.1"/>
    </source>
</evidence>
<gene>
    <name evidence="3" type="ORF">T12_1976</name>
    <name evidence="2" type="ORF">T12_6023</name>
</gene>
<comment type="caution">
    <text evidence="2">The sequence shown here is derived from an EMBL/GenBank/DDBJ whole genome shotgun (WGS) entry which is preliminary data.</text>
</comment>
<dbReference type="EMBL" id="JYDQ01001294">
    <property type="protein sequence ID" value="KRY05469.1"/>
    <property type="molecule type" value="Genomic_DNA"/>
</dbReference>
<protein>
    <submittedName>
        <fullName evidence="2">Uncharacterized protein</fullName>
    </submittedName>
</protein>
<dbReference type="Proteomes" id="UP000054783">
    <property type="component" value="Unassembled WGS sequence"/>
</dbReference>
<keyword evidence="4" id="KW-1185">Reference proteome</keyword>
<feature type="region of interest" description="Disordered" evidence="1">
    <location>
        <begin position="41"/>
        <end position="71"/>
    </location>
</feature>
<reference evidence="2 4" key="1">
    <citation type="submission" date="2015-01" db="EMBL/GenBank/DDBJ databases">
        <title>Evolution of Trichinella species and genotypes.</title>
        <authorList>
            <person name="Korhonen P.K."/>
            <person name="Edoardo P."/>
            <person name="Giuseppe L.R."/>
            <person name="Gasser R.B."/>
        </authorList>
    </citation>
    <scope>NUCLEOTIDE SEQUENCE [LARGE SCALE GENOMIC DNA]</scope>
    <source>
        <strain evidence="2">ISS2496</strain>
    </source>
</reference>
<accession>A0A0V0YZ87</accession>
<dbReference type="OrthoDB" id="10444792at2759"/>
<proteinExistence type="predicted"/>
<evidence type="ECO:0000313" key="3">
    <source>
        <dbReference type="EMBL" id="KRY05470.1"/>
    </source>
</evidence>